<name>A0A164Y9X0_9AGAM</name>
<dbReference type="AlphaFoldDB" id="A0A164Y9X0"/>
<protein>
    <submittedName>
        <fullName evidence="1">Uncharacterized protein</fullName>
    </submittedName>
</protein>
<organism evidence="1 2">
    <name type="scientific">Sistotremastrum niveocremeum HHB9708</name>
    <dbReference type="NCBI Taxonomy" id="1314777"/>
    <lineage>
        <taxon>Eukaryota</taxon>
        <taxon>Fungi</taxon>
        <taxon>Dikarya</taxon>
        <taxon>Basidiomycota</taxon>
        <taxon>Agaricomycotina</taxon>
        <taxon>Agaricomycetes</taxon>
        <taxon>Sistotremastrales</taxon>
        <taxon>Sistotremastraceae</taxon>
        <taxon>Sertulicium</taxon>
        <taxon>Sertulicium niveocremeum</taxon>
    </lineage>
</organism>
<accession>A0A164Y9X0</accession>
<evidence type="ECO:0000313" key="2">
    <source>
        <dbReference type="Proteomes" id="UP000076722"/>
    </source>
</evidence>
<proteinExistence type="predicted"/>
<gene>
    <name evidence="1" type="ORF">SISNIDRAFT_482514</name>
</gene>
<evidence type="ECO:0000313" key="1">
    <source>
        <dbReference type="EMBL" id="KZS96721.1"/>
    </source>
</evidence>
<dbReference type="EMBL" id="KV419398">
    <property type="protein sequence ID" value="KZS96721.1"/>
    <property type="molecule type" value="Genomic_DNA"/>
</dbReference>
<dbReference type="Proteomes" id="UP000076722">
    <property type="component" value="Unassembled WGS sequence"/>
</dbReference>
<dbReference type="OrthoDB" id="2634326at2759"/>
<reference evidence="1 2" key="1">
    <citation type="journal article" date="2016" name="Mol. Biol. Evol.">
        <title>Comparative Genomics of Early-Diverging Mushroom-Forming Fungi Provides Insights into the Origins of Lignocellulose Decay Capabilities.</title>
        <authorList>
            <person name="Nagy L.G."/>
            <person name="Riley R."/>
            <person name="Tritt A."/>
            <person name="Adam C."/>
            <person name="Daum C."/>
            <person name="Floudas D."/>
            <person name="Sun H."/>
            <person name="Yadav J.S."/>
            <person name="Pangilinan J."/>
            <person name="Larsson K.H."/>
            <person name="Matsuura K."/>
            <person name="Barry K."/>
            <person name="Labutti K."/>
            <person name="Kuo R."/>
            <person name="Ohm R.A."/>
            <person name="Bhattacharya S.S."/>
            <person name="Shirouzu T."/>
            <person name="Yoshinaga Y."/>
            <person name="Martin F.M."/>
            <person name="Grigoriev I.V."/>
            <person name="Hibbett D.S."/>
        </authorList>
    </citation>
    <scope>NUCLEOTIDE SEQUENCE [LARGE SCALE GENOMIC DNA]</scope>
    <source>
        <strain evidence="1 2">HHB9708</strain>
    </source>
</reference>
<sequence>MLRQRKRRCHRHVQSEQLPSRTEFTKLVRQSSLPRPRHSNPQYSEVAAPWTHDLWISSPNTCYIPEPPPTTGPLVIRADGRYATSDFAHYPQLYDRHLPHLPMIPTQRWHFHDFLNAKIMFDPFPIHHFSLTHTLLSHLEPTGKLESEFTSALAQNVESLADIIERENQSWRSTATLASVATHARKLTSLMLHALQRLQAVFMTTCEARRSLADCQRCWLELYALRLYMDQNAVGLNDPSLLNRRQRNVDLLGAFVDNERDLARLYEDEVPVWYIRRMAELVKPGSVITAHVTDVITPQLTTLQCDSHPASAVEAHSLVLSGSLSVRKVREAIYDRAWAQGTQPVPNKALRINSAPAAAKSNTAVILDATILPPSITQWETALVQYRQSTGTRVDSAQSAYIVPHPLWFTTINADKQRRYFVNWLTVRQPWLRGISRGELGPLSPRMWKDFLSHAPERGPLDPTKNSLPKTTSRDHTVMNAKVLRTAERLSQRLDSQRTFCALIPDVLPIKDSLNLKWFGDSLFTSNPAQDLTIRQQILAEITEVAFYYELEHLDKTILTDISPRQRNLRFDSLSTALHRTPPYSFTERPSDHLRTLGTPFWREKIAIIESLRLILSTWPNAPVGLQRSLTEVPEPDMHIVLRVHAQIAEFYVATFVDTFGREPILPAARPPL</sequence>
<keyword evidence="2" id="KW-1185">Reference proteome</keyword>